<dbReference type="SUPFAM" id="SSF144232">
    <property type="entry name" value="HIT/MYND zinc finger-like"/>
    <property type="match status" value="1"/>
</dbReference>
<keyword evidence="1" id="KW-0479">Metal-binding</keyword>
<organism evidence="6">
    <name type="scientific">Schistosoma japonicum</name>
    <name type="common">Blood fluke</name>
    <dbReference type="NCBI Taxonomy" id="6182"/>
    <lineage>
        <taxon>Eukaryota</taxon>
        <taxon>Metazoa</taxon>
        <taxon>Spiralia</taxon>
        <taxon>Lophotrochozoa</taxon>
        <taxon>Platyhelminthes</taxon>
        <taxon>Trematoda</taxon>
        <taxon>Digenea</taxon>
        <taxon>Strigeidida</taxon>
        <taxon>Schistosomatoidea</taxon>
        <taxon>Schistosomatidae</taxon>
        <taxon>Schistosoma</taxon>
    </lineage>
</organism>
<accession>C1LGR4</accession>
<dbReference type="SUPFAM" id="SSF48452">
    <property type="entry name" value="TPR-like"/>
    <property type="match status" value="1"/>
</dbReference>
<dbReference type="Gene3D" id="1.25.40.10">
    <property type="entry name" value="Tetratricopeptide repeat domain"/>
    <property type="match status" value="1"/>
</dbReference>
<dbReference type="PANTHER" id="PTHR46533">
    <property type="entry name" value="ZINC FINGER MYND DOMAIN-CONTAINING PROTEIN 12"/>
    <property type="match status" value="1"/>
</dbReference>
<reference evidence="6" key="2">
    <citation type="submission" date="2009-03" db="EMBL/GenBank/DDBJ databases">
        <authorList>
            <person name="Gang L."/>
        </authorList>
    </citation>
    <scope>NUCLEOTIDE SEQUENCE</scope>
    <source>
        <strain evidence="6">Anhui</strain>
    </source>
</reference>
<dbReference type="InterPro" id="IPR053248">
    <property type="entry name" value="Zinc_finger_MYND_domain"/>
</dbReference>
<feature type="domain" description="MYND-type" evidence="5">
    <location>
        <begin position="23"/>
        <end position="60"/>
    </location>
</feature>
<protein>
    <submittedName>
        <fullName evidence="6">Zinc finger MYND domain-containing protein 12</fullName>
    </submittedName>
</protein>
<reference evidence="6" key="1">
    <citation type="journal article" date="2009" name="Nature">
        <title>The Schistosoma japonicum genome reveals features of host-parasite interplay.</title>
        <authorList>
            <person name="Liu F."/>
            <person name="Zhou Y."/>
            <person name="Wang Z.Q."/>
            <person name="Lu G."/>
            <person name="Zheng H."/>
            <person name="Brindley P.J."/>
            <person name="McManus D.P."/>
            <person name="Blair D."/>
            <person name="Zhang Q.H."/>
            <person name="Zhong Y."/>
            <person name="Wang S."/>
            <person name="Han Z.G."/>
            <person name="Chen Z."/>
        </authorList>
    </citation>
    <scope>NUCLEOTIDE SEQUENCE</scope>
    <source>
        <strain evidence="6">Anhui</strain>
    </source>
</reference>
<evidence type="ECO:0000313" key="6">
    <source>
        <dbReference type="EMBL" id="CAX73892.1"/>
    </source>
</evidence>
<name>C1LGR4_SCHJA</name>
<evidence type="ECO:0000256" key="1">
    <source>
        <dbReference type="ARBA" id="ARBA00022723"/>
    </source>
</evidence>
<dbReference type="Gene3D" id="6.10.140.2220">
    <property type="match status" value="1"/>
</dbReference>
<dbReference type="PROSITE" id="PS01360">
    <property type="entry name" value="ZF_MYND_1"/>
    <property type="match status" value="1"/>
</dbReference>
<keyword evidence="3" id="KW-0862">Zinc</keyword>
<dbReference type="PROSITE" id="PS50865">
    <property type="entry name" value="ZF_MYND_2"/>
    <property type="match status" value="1"/>
</dbReference>
<keyword evidence="2 4" id="KW-0863">Zinc-finger</keyword>
<dbReference type="InterPro" id="IPR011990">
    <property type="entry name" value="TPR-like_helical_dom_sf"/>
</dbReference>
<dbReference type="InterPro" id="IPR002893">
    <property type="entry name" value="Znf_MYND"/>
</dbReference>
<dbReference type="GO" id="GO:0008270">
    <property type="term" value="F:zinc ion binding"/>
    <property type="evidence" value="ECO:0007669"/>
    <property type="project" value="UniProtKB-KW"/>
</dbReference>
<proteinExistence type="evidence at transcript level"/>
<dbReference type="Pfam" id="PF01753">
    <property type="entry name" value="zf-MYND"/>
    <property type="match status" value="1"/>
</dbReference>
<evidence type="ECO:0000256" key="3">
    <source>
        <dbReference type="ARBA" id="ARBA00022833"/>
    </source>
</evidence>
<evidence type="ECO:0000259" key="5">
    <source>
        <dbReference type="PROSITE" id="PS50865"/>
    </source>
</evidence>
<sequence>MKPLPTTFPYYPLANPKGVKYGCELCFKPAYLQCGMCRVTYYCGIEHQKIDWVGIHEKICLDLASFRKPETFLVSKSEREKDREKLQQKNLNMVRLTQLVGQKLLFQGKPEEAVPAALQCLRFTVRAFGIDSIELVSPYLILAESSIGLGKLAEAETYLAQAQWIVLKAQRKCPNAIRSQLHRKLGLLYAVKGDYELALESLAKDVFYASSEYGTDHIRTAGGYFQMAEVFYAMYKTSVNKISQGQNISAKLSKPTYTLNTLETSEITKLNNLYSQFVSEEKSKSDVSFLSNPGLFIQSPTLTPQMADDLYARVVNIWAAYLRELIESSLHEPETPDGISAVAVEITRETKQTLDDAQKAEAEKMLYAIEKYRNHRISEDESNTIACNPFKPDTKVQLYLALSMLNYVLGRRQESLQYLTEAKVAVEFIVHHSKIIENINLMKLALNVNT</sequence>
<dbReference type="EMBL" id="FN318163">
    <property type="protein sequence ID" value="CAX73892.1"/>
    <property type="molecule type" value="mRNA"/>
</dbReference>
<evidence type="ECO:0000256" key="4">
    <source>
        <dbReference type="PROSITE-ProRule" id="PRU00134"/>
    </source>
</evidence>
<dbReference type="AlphaFoldDB" id="C1LGR4"/>
<dbReference type="PANTHER" id="PTHR46533:SF1">
    <property type="entry name" value="ZINC FINGER MYND DOMAIN-CONTAINING PROTEIN 12"/>
    <property type="match status" value="1"/>
</dbReference>
<evidence type="ECO:0000256" key="2">
    <source>
        <dbReference type="ARBA" id="ARBA00022771"/>
    </source>
</evidence>